<dbReference type="EMBL" id="JADOUF010000001">
    <property type="protein sequence ID" value="MBG6134432.1"/>
    <property type="molecule type" value="Genomic_DNA"/>
</dbReference>
<dbReference type="RefSeq" id="WP_197001674.1">
    <property type="nucleotide sequence ID" value="NZ_BONS01000028.1"/>
</dbReference>
<accession>A0A8J7KUT9</accession>
<keyword evidence="3" id="KW-1185">Reference proteome</keyword>
<organism evidence="2 3">
    <name type="scientific">Longispora fulva</name>
    <dbReference type="NCBI Taxonomy" id="619741"/>
    <lineage>
        <taxon>Bacteria</taxon>
        <taxon>Bacillati</taxon>
        <taxon>Actinomycetota</taxon>
        <taxon>Actinomycetes</taxon>
        <taxon>Micromonosporales</taxon>
        <taxon>Micromonosporaceae</taxon>
        <taxon>Longispora</taxon>
    </lineage>
</organism>
<gene>
    <name evidence="2" type="ORF">IW245_000626</name>
</gene>
<evidence type="ECO:0008006" key="4">
    <source>
        <dbReference type="Google" id="ProtNLM"/>
    </source>
</evidence>
<dbReference type="Proteomes" id="UP000622552">
    <property type="component" value="Unassembled WGS sequence"/>
</dbReference>
<dbReference type="AlphaFoldDB" id="A0A8J7KUT9"/>
<protein>
    <recommendedName>
        <fullName evidence="4">DUF1963 domain-containing protein</fullName>
    </recommendedName>
</protein>
<name>A0A8J7KUT9_9ACTN</name>
<evidence type="ECO:0000313" key="3">
    <source>
        <dbReference type="Proteomes" id="UP000622552"/>
    </source>
</evidence>
<dbReference type="Gene3D" id="2.30.320.10">
    <property type="entry name" value="YwqG-like"/>
    <property type="match status" value="1"/>
</dbReference>
<feature type="region of interest" description="Disordered" evidence="1">
    <location>
        <begin position="32"/>
        <end position="81"/>
    </location>
</feature>
<evidence type="ECO:0000256" key="1">
    <source>
        <dbReference type="SAM" id="MobiDB-lite"/>
    </source>
</evidence>
<proteinExistence type="predicted"/>
<comment type="caution">
    <text evidence="2">The sequence shown here is derived from an EMBL/GenBank/DDBJ whole genome shotgun (WGS) entry which is preliminary data.</text>
</comment>
<sequence>MTIRTPDRTVHLPALFPELGPLTRTAVRLHPRHGAPTRSDSSLGGPLWWPSGEPWPGCDDPDRGHGAWRPPGRAGDTATPRTQPLVPVLQLFARDVPELPFPPGTDLFQLLWCPAWEHGDYDIALLKVYWRDSTTVSPADIGPGPLIEVLTDDELLPNPCVLSPERVTEYPSGHELDQAVYDEVMAWERTSGHRYEYELAAAPGTKVGGWIDWIQSPEFPDCSCGRPMRYLLTIASWEGNPCSYDRWLPEWTALNHSTGTAQRPTGHEDAGLMLGDAGSFYLFTCLDCPDRPVTTVFQCS</sequence>
<evidence type="ECO:0000313" key="2">
    <source>
        <dbReference type="EMBL" id="MBG6134432.1"/>
    </source>
</evidence>
<dbReference type="InterPro" id="IPR035948">
    <property type="entry name" value="YwqG-like_sf"/>
</dbReference>
<reference evidence="2" key="1">
    <citation type="submission" date="2020-11" db="EMBL/GenBank/DDBJ databases">
        <title>Sequencing the genomes of 1000 actinobacteria strains.</title>
        <authorList>
            <person name="Klenk H.-P."/>
        </authorList>
    </citation>
    <scope>NUCLEOTIDE SEQUENCE</scope>
    <source>
        <strain evidence="2">DSM 45356</strain>
    </source>
</reference>
<dbReference type="SUPFAM" id="SSF103032">
    <property type="entry name" value="Hypothetical protein YwqG"/>
    <property type="match status" value="1"/>
</dbReference>